<dbReference type="InterPro" id="IPR004045">
    <property type="entry name" value="Glutathione_S-Trfase_N"/>
</dbReference>
<dbReference type="InParanoid" id="A0A401G751"/>
<accession>A0A401G751</accession>
<dbReference type="OrthoDB" id="412788at2759"/>
<feature type="domain" description="GST N-terminal" evidence="2">
    <location>
        <begin position="10"/>
        <end position="106"/>
    </location>
</feature>
<dbReference type="STRING" id="139825.A0A401G751"/>
<feature type="coiled-coil region" evidence="1">
    <location>
        <begin position="169"/>
        <end position="196"/>
    </location>
</feature>
<dbReference type="CDD" id="cd00570">
    <property type="entry name" value="GST_N_family"/>
    <property type="match status" value="1"/>
</dbReference>
<dbReference type="GeneID" id="38774894"/>
<evidence type="ECO:0000259" key="2">
    <source>
        <dbReference type="PROSITE" id="PS50404"/>
    </source>
</evidence>
<dbReference type="SUPFAM" id="SSF47616">
    <property type="entry name" value="GST C-terminal domain-like"/>
    <property type="match status" value="1"/>
</dbReference>
<proteinExistence type="predicted"/>
<dbReference type="Gene3D" id="3.40.30.10">
    <property type="entry name" value="Glutaredoxin"/>
    <property type="match status" value="1"/>
</dbReference>
<dbReference type="SUPFAM" id="SSF52833">
    <property type="entry name" value="Thioredoxin-like"/>
    <property type="match status" value="1"/>
</dbReference>
<protein>
    <recommendedName>
        <fullName evidence="2">GST N-terminal domain-containing protein</fullName>
    </recommendedName>
</protein>
<dbReference type="GO" id="GO:0004364">
    <property type="term" value="F:glutathione transferase activity"/>
    <property type="evidence" value="ECO:0007669"/>
    <property type="project" value="InterPro"/>
</dbReference>
<evidence type="ECO:0000256" key="1">
    <source>
        <dbReference type="SAM" id="Coils"/>
    </source>
</evidence>
<dbReference type="InterPro" id="IPR036249">
    <property type="entry name" value="Thioredoxin-like_sf"/>
</dbReference>
<keyword evidence="1" id="KW-0175">Coiled coil</keyword>
<keyword evidence="4" id="KW-1185">Reference proteome</keyword>
<gene>
    <name evidence="3" type="ORF">SCP_0108590</name>
</gene>
<dbReference type="Gene3D" id="1.20.1050.10">
    <property type="match status" value="1"/>
</dbReference>
<reference evidence="3 4" key="1">
    <citation type="journal article" date="2018" name="Sci. Rep.">
        <title>Genome sequence of the cauliflower mushroom Sparassis crispa (Hanabiratake) and its association with beneficial usage.</title>
        <authorList>
            <person name="Kiyama R."/>
            <person name="Furutani Y."/>
            <person name="Kawaguchi K."/>
            <person name="Nakanishi T."/>
        </authorList>
    </citation>
    <scope>NUCLEOTIDE SEQUENCE [LARGE SCALE GENOMIC DNA]</scope>
</reference>
<dbReference type="InterPro" id="IPR036282">
    <property type="entry name" value="Glutathione-S-Trfase_C_sf"/>
</dbReference>
<dbReference type="EMBL" id="BFAD01000001">
    <property type="protein sequence ID" value="GBE77977.1"/>
    <property type="molecule type" value="Genomic_DNA"/>
</dbReference>
<dbReference type="PROSITE" id="PS50404">
    <property type="entry name" value="GST_NTER"/>
    <property type="match status" value="1"/>
</dbReference>
<dbReference type="Proteomes" id="UP000287166">
    <property type="component" value="Unassembled WGS sequence"/>
</dbReference>
<organism evidence="3 4">
    <name type="scientific">Sparassis crispa</name>
    <dbReference type="NCBI Taxonomy" id="139825"/>
    <lineage>
        <taxon>Eukaryota</taxon>
        <taxon>Fungi</taxon>
        <taxon>Dikarya</taxon>
        <taxon>Basidiomycota</taxon>
        <taxon>Agaricomycotina</taxon>
        <taxon>Agaricomycetes</taxon>
        <taxon>Polyporales</taxon>
        <taxon>Sparassidaceae</taxon>
        <taxon>Sparassis</taxon>
    </lineage>
</organism>
<dbReference type="RefSeq" id="XP_027608890.1">
    <property type="nucleotide sequence ID" value="XM_027753089.1"/>
</dbReference>
<dbReference type="PANTHER" id="PTHR45374">
    <property type="entry name" value="GLUTATHIONE S-TRANSFERASE TCHQD"/>
    <property type="match status" value="1"/>
</dbReference>
<dbReference type="InterPro" id="IPR044617">
    <property type="entry name" value="TCHQD"/>
</dbReference>
<dbReference type="Pfam" id="PF13417">
    <property type="entry name" value="GST_N_3"/>
    <property type="match status" value="1"/>
</dbReference>
<dbReference type="AlphaFoldDB" id="A0A401G751"/>
<evidence type="ECO:0000313" key="3">
    <source>
        <dbReference type="EMBL" id="GBE77977.1"/>
    </source>
</evidence>
<evidence type="ECO:0000313" key="4">
    <source>
        <dbReference type="Proteomes" id="UP000287166"/>
    </source>
</evidence>
<comment type="caution">
    <text evidence="3">The sequence shown here is derived from an EMBL/GenBank/DDBJ whole genome shotgun (WGS) entry which is preliminary data.</text>
</comment>
<dbReference type="Pfam" id="PF13410">
    <property type="entry name" value="GST_C_2"/>
    <property type="match status" value="1"/>
</dbReference>
<name>A0A401G751_9APHY</name>
<dbReference type="PANTHER" id="PTHR45374:SF1">
    <property type="entry name" value="GLUTATHIONE S-TRANSFERASE TCHQD"/>
    <property type="match status" value="1"/>
</dbReference>
<sequence length="359" mass="39357">MSDAAHPPVPKAALYYYPSSIWCSVALLALEEKGYGADEVDLKAVDLGKGENFAPSYLRINPKATVPTLVVPLQKTLSPEIESRYKAIQDTKAIVEFLDKSRSTQSRTHTTSSAPSPALSPATIAFSAASNKIVDLLHSEAADPGALTYMNARDEGALKVLARARLPLLAARRDALERLLEDNEQAKIRVSEKTRHFWEVRKTATEKTLQVYADAEKETSALDEAGKARRKEFFESAKAAWRGLKEVFALLTQEMIGPYVLGDQLSIADLHLAAWLARLAALSGGTVSEDGNTIVRKVEEHVGGGFKLPVDFLVSEARRRAGVVVSETESTEEQSRMAAFWDAVRERGSFKKVYGEGLH</sequence>